<evidence type="ECO:0000256" key="4">
    <source>
        <dbReference type="ARBA" id="ARBA00022679"/>
    </source>
</evidence>
<dbReference type="InterPro" id="IPR004839">
    <property type="entry name" value="Aminotransferase_I/II_large"/>
</dbReference>
<dbReference type="FunFam" id="3.40.640.10:FF:000033">
    <property type="entry name" value="Aspartate aminotransferase"/>
    <property type="match status" value="1"/>
</dbReference>
<evidence type="ECO:0000259" key="6">
    <source>
        <dbReference type="Pfam" id="PF00155"/>
    </source>
</evidence>
<feature type="domain" description="Aminotransferase class I/classII large" evidence="6">
    <location>
        <begin position="30"/>
        <end position="384"/>
    </location>
</feature>
<dbReference type="PRINTS" id="PR00753">
    <property type="entry name" value="ACCSYNTHASE"/>
</dbReference>
<dbReference type="PANTHER" id="PTHR46383">
    <property type="entry name" value="ASPARTATE AMINOTRANSFERASE"/>
    <property type="match status" value="1"/>
</dbReference>
<dbReference type="AlphaFoldDB" id="A0A7C2YX49"/>
<keyword evidence="3 7" id="KW-0032">Aminotransferase</keyword>
<proteinExistence type="inferred from homology"/>
<dbReference type="GO" id="GO:0008483">
    <property type="term" value="F:transaminase activity"/>
    <property type="evidence" value="ECO:0007669"/>
    <property type="project" value="UniProtKB-KW"/>
</dbReference>
<organism evidence="7">
    <name type="scientific">Hydrogenobacter sp</name>
    <dbReference type="NCBI Taxonomy" id="2152829"/>
    <lineage>
        <taxon>Bacteria</taxon>
        <taxon>Pseudomonadati</taxon>
        <taxon>Aquificota</taxon>
        <taxon>Aquificia</taxon>
        <taxon>Aquificales</taxon>
        <taxon>Aquificaceae</taxon>
        <taxon>Hydrogenobacter</taxon>
    </lineage>
</organism>
<dbReference type="InterPro" id="IPR015424">
    <property type="entry name" value="PyrdxlP-dep_Trfase"/>
</dbReference>
<protein>
    <submittedName>
        <fullName evidence="7">Pyridoxal phosphate-dependent aminotransferase</fullName>
    </submittedName>
</protein>
<dbReference type="GO" id="GO:0030170">
    <property type="term" value="F:pyridoxal phosphate binding"/>
    <property type="evidence" value="ECO:0007669"/>
    <property type="project" value="InterPro"/>
</dbReference>
<comment type="caution">
    <text evidence="7">The sequence shown here is derived from an EMBL/GenBank/DDBJ whole genome shotgun (WGS) entry which is preliminary data.</text>
</comment>
<dbReference type="SUPFAM" id="SSF53383">
    <property type="entry name" value="PLP-dependent transferases"/>
    <property type="match status" value="1"/>
</dbReference>
<evidence type="ECO:0000256" key="3">
    <source>
        <dbReference type="ARBA" id="ARBA00022576"/>
    </source>
</evidence>
<dbReference type="InterPro" id="IPR050596">
    <property type="entry name" value="AspAT/PAT-like"/>
</dbReference>
<keyword evidence="4 7" id="KW-0808">Transferase</keyword>
<gene>
    <name evidence="7" type="ORF">ENO47_09080</name>
</gene>
<evidence type="ECO:0000256" key="2">
    <source>
        <dbReference type="ARBA" id="ARBA00007441"/>
    </source>
</evidence>
<dbReference type="Gene3D" id="3.40.640.10">
    <property type="entry name" value="Type I PLP-dependent aspartate aminotransferase-like (Major domain)"/>
    <property type="match status" value="1"/>
</dbReference>
<reference evidence="7" key="1">
    <citation type="journal article" date="2020" name="mSystems">
        <title>Genome- and Community-Level Interaction Insights into Carbon Utilization and Element Cycling Functions of Hydrothermarchaeota in Hydrothermal Sediment.</title>
        <authorList>
            <person name="Zhou Z."/>
            <person name="Liu Y."/>
            <person name="Xu W."/>
            <person name="Pan J."/>
            <person name="Luo Z.H."/>
            <person name="Li M."/>
        </authorList>
    </citation>
    <scope>NUCLEOTIDE SEQUENCE [LARGE SCALE GENOMIC DNA]</scope>
    <source>
        <strain evidence="7">SpSt-132</strain>
    </source>
</reference>
<dbReference type="InterPro" id="IPR015422">
    <property type="entry name" value="PyrdxlP-dep_Trfase_small"/>
</dbReference>
<dbReference type="Gene3D" id="3.90.1150.10">
    <property type="entry name" value="Aspartate Aminotransferase, domain 1"/>
    <property type="match status" value="1"/>
</dbReference>
<evidence type="ECO:0000313" key="7">
    <source>
        <dbReference type="EMBL" id="HEW46791.1"/>
    </source>
</evidence>
<dbReference type="CDD" id="cd00609">
    <property type="entry name" value="AAT_like"/>
    <property type="match status" value="1"/>
</dbReference>
<sequence length="396" mass="44110">MLARRVSHIKPAPTLALTAKVNQLKAQGVDIIGFGAGEPDFDTPDFIKEACIKALKDGKTKYAPSAGLPELRQALAEKLLKENSIEYRPSEIVVTAGAKMALFLVMLALLEEGDEVLLPSPYWVSYPEQILLCGAKVVEVPLREEEGFVLKAEMLKDYITPRTKMLILNSPSNPTGAVVPEEEQRKIAQLCLEKGIFLVSDECYEAFLYDGERFVSPASFSKEVREITFTINAFSKTFSMTGWRVGYVACPEKYAKVIADLNSQSISNATTFAQYGALEALKNPKAKEFVENMRRTFERRRDLAYELLKEIPNVSVVKPKGAFYIFPNLKSYSEKLGSDLRLADYLIEKGRVAGVPGSAFGAEGYLRLSYCVSEDHIKEGIRRLREALSLLCLHPT</sequence>
<dbReference type="Pfam" id="PF00155">
    <property type="entry name" value="Aminotran_1_2"/>
    <property type="match status" value="1"/>
</dbReference>
<dbReference type="GO" id="GO:0006520">
    <property type="term" value="P:amino acid metabolic process"/>
    <property type="evidence" value="ECO:0007669"/>
    <property type="project" value="InterPro"/>
</dbReference>
<comment type="similarity">
    <text evidence="2">Belongs to the class-I pyridoxal-phosphate-dependent aminotransferase family.</text>
</comment>
<comment type="cofactor">
    <cofactor evidence="1">
        <name>pyridoxal 5'-phosphate</name>
        <dbReference type="ChEBI" id="CHEBI:597326"/>
    </cofactor>
</comment>
<evidence type="ECO:0000256" key="1">
    <source>
        <dbReference type="ARBA" id="ARBA00001933"/>
    </source>
</evidence>
<dbReference type="PANTHER" id="PTHR46383:SF1">
    <property type="entry name" value="ASPARTATE AMINOTRANSFERASE"/>
    <property type="match status" value="1"/>
</dbReference>
<accession>A0A7C2YX49</accession>
<dbReference type="EMBL" id="DSFP01000076">
    <property type="protein sequence ID" value="HEW46791.1"/>
    <property type="molecule type" value="Genomic_DNA"/>
</dbReference>
<keyword evidence="5" id="KW-0663">Pyridoxal phosphate</keyword>
<dbReference type="InterPro" id="IPR015421">
    <property type="entry name" value="PyrdxlP-dep_Trfase_major"/>
</dbReference>
<evidence type="ECO:0000256" key="5">
    <source>
        <dbReference type="ARBA" id="ARBA00022898"/>
    </source>
</evidence>
<name>A0A7C2YX49_9AQUI</name>